<dbReference type="PANTHER" id="PTHR30036:SF7">
    <property type="entry name" value="ABC TRANSPORTER PERIPLASMIC-BINDING PROTEIN YPHF"/>
    <property type="match status" value="1"/>
</dbReference>
<comment type="similarity">
    <text evidence="2">Belongs to the bacterial solute-binding protein 2 family.</text>
</comment>
<keyword evidence="3" id="KW-0732">Signal</keyword>
<dbReference type="InterPro" id="IPR028082">
    <property type="entry name" value="Peripla_BP_I"/>
</dbReference>
<evidence type="ECO:0000256" key="1">
    <source>
        <dbReference type="ARBA" id="ARBA00004196"/>
    </source>
</evidence>
<feature type="signal peptide" evidence="3">
    <location>
        <begin position="1"/>
        <end position="20"/>
    </location>
</feature>
<name>A0ABT4TPE9_9ACTN</name>
<comment type="caution">
    <text evidence="5">The sequence shown here is derived from an EMBL/GenBank/DDBJ whole genome shotgun (WGS) entry which is preliminary data.</text>
</comment>
<evidence type="ECO:0000256" key="3">
    <source>
        <dbReference type="SAM" id="SignalP"/>
    </source>
</evidence>
<accession>A0ABT4TPE9</accession>
<dbReference type="RefSeq" id="WP_270678914.1">
    <property type="nucleotide sequence ID" value="NZ_JAQFWP010000032.1"/>
</dbReference>
<dbReference type="Proteomes" id="UP001165685">
    <property type="component" value="Unassembled WGS sequence"/>
</dbReference>
<feature type="domain" description="Periplasmic binding protein" evidence="4">
    <location>
        <begin position="48"/>
        <end position="287"/>
    </location>
</feature>
<comment type="subcellular location">
    <subcellularLocation>
        <location evidence="1">Cell envelope</location>
    </subcellularLocation>
</comment>
<keyword evidence="6" id="KW-1185">Reference proteome</keyword>
<dbReference type="PROSITE" id="PS51257">
    <property type="entry name" value="PROKAR_LIPOPROTEIN"/>
    <property type="match status" value="1"/>
</dbReference>
<dbReference type="SUPFAM" id="SSF53822">
    <property type="entry name" value="Periplasmic binding protein-like I"/>
    <property type="match status" value="1"/>
</dbReference>
<dbReference type="PANTHER" id="PTHR30036">
    <property type="entry name" value="D-XYLOSE-BINDING PERIPLASMIC PROTEIN"/>
    <property type="match status" value="1"/>
</dbReference>
<organism evidence="5 6">
    <name type="scientific">Nocardiopsis suaedae</name>
    <dbReference type="NCBI Taxonomy" id="3018444"/>
    <lineage>
        <taxon>Bacteria</taxon>
        <taxon>Bacillati</taxon>
        <taxon>Actinomycetota</taxon>
        <taxon>Actinomycetes</taxon>
        <taxon>Streptosporangiales</taxon>
        <taxon>Nocardiopsidaceae</taxon>
        <taxon>Nocardiopsis</taxon>
    </lineage>
</organism>
<feature type="chain" id="PRO_5045564073" evidence="3">
    <location>
        <begin position="21"/>
        <end position="328"/>
    </location>
</feature>
<evidence type="ECO:0000313" key="5">
    <source>
        <dbReference type="EMBL" id="MDA2806271.1"/>
    </source>
</evidence>
<dbReference type="Gene3D" id="3.40.50.2300">
    <property type="match status" value="2"/>
</dbReference>
<dbReference type="InterPro" id="IPR050555">
    <property type="entry name" value="Bact_Solute-Bind_Prot2"/>
</dbReference>
<dbReference type="InterPro" id="IPR025997">
    <property type="entry name" value="SBP_2_dom"/>
</dbReference>
<evidence type="ECO:0000259" key="4">
    <source>
        <dbReference type="Pfam" id="PF13407"/>
    </source>
</evidence>
<sequence>MNRTPKLSAYLAAASVLALAAAACSSGGGAQQEDTGANAEAGDLTIAMITHEVPGDTFWDRIRAGAEDSAANHGITLDYNSDPSASEQATLVRTAIDKGVDGIAVTLAKPAELQGAVQEAEDAGIPVVAFNSGIEEWQDMGVTEYFGTDESLAGEAFGERLNEAGAEKALCVIQEQGHVALETRCSSLEEAFDGDTETLYVDGSSMPDVKSSITSKLQSDEDIDHVVTLGGPFAMAALDSVSDAGSDAKVATFDLNKEVVAAIEDGTIEWAVDQQPYLQGYLSVEGLWLINANGNDIGGGTEPVLTGPSFVDADNVGEVAEFAEKGTR</sequence>
<reference evidence="5" key="1">
    <citation type="submission" date="2023-01" db="EMBL/GenBank/DDBJ databases">
        <title>Draft genome sequence of Nocardiopsis sp. LSu2-4 isolated from halophytes.</title>
        <authorList>
            <person name="Duangmal K."/>
            <person name="Chantavorakit T."/>
        </authorList>
    </citation>
    <scope>NUCLEOTIDE SEQUENCE</scope>
    <source>
        <strain evidence="5">LSu2-4</strain>
    </source>
</reference>
<protein>
    <submittedName>
        <fullName evidence="5">Substrate-binding domain-containing protein</fullName>
    </submittedName>
</protein>
<gene>
    <name evidence="5" type="ORF">O4U47_17300</name>
</gene>
<dbReference type="EMBL" id="JAQFWP010000032">
    <property type="protein sequence ID" value="MDA2806271.1"/>
    <property type="molecule type" value="Genomic_DNA"/>
</dbReference>
<evidence type="ECO:0000256" key="2">
    <source>
        <dbReference type="ARBA" id="ARBA00007639"/>
    </source>
</evidence>
<evidence type="ECO:0000313" key="6">
    <source>
        <dbReference type="Proteomes" id="UP001165685"/>
    </source>
</evidence>
<dbReference type="Pfam" id="PF13407">
    <property type="entry name" value="Peripla_BP_4"/>
    <property type="match status" value="1"/>
</dbReference>
<proteinExistence type="inferred from homology"/>